<gene>
    <name evidence="1" type="ORF">Fuma_00033</name>
</gene>
<evidence type="ECO:0000313" key="1">
    <source>
        <dbReference type="EMBL" id="APZ90459.1"/>
    </source>
</evidence>
<dbReference type="AlphaFoldDB" id="A0A1P8W8S6"/>
<dbReference type="Proteomes" id="UP000187735">
    <property type="component" value="Chromosome"/>
</dbReference>
<keyword evidence="2" id="KW-1185">Reference proteome</keyword>
<dbReference type="KEGG" id="fmr:Fuma_00033"/>
<name>A0A1P8W8S6_9PLAN</name>
<reference evidence="1 2" key="1">
    <citation type="journal article" date="2016" name="Front. Microbiol.">
        <title>Fuerstia marisgermanicae gen. nov., sp. nov., an Unusual Member of the Phylum Planctomycetes from the German Wadden Sea.</title>
        <authorList>
            <person name="Kohn T."/>
            <person name="Heuer A."/>
            <person name="Jogler M."/>
            <person name="Vollmers J."/>
            <person name="Boedeker C."/>
            <person name="Bunk B."/>
            <person name="Rast P."/>
            <person name="Borchert D."/>
            <person name="Glockner I."/>
            <person name="Freese H.M."/>
            <person name="Klenk H.P."/>
            <person name="Overmann J."/>
            <person name="Kaster A.K."/>
            <person name="Rohde M."/>
            <person name="Wiegand S."/>
            <person name="Jogler C."/>
        </authorList>
    </citation>
    <scope>NUCLEOTIDE SEQUENCE [LARGE SCALE GENOMIC DNA]</scope>
    <source>
        <strain evidence="1 2">NH11</strain>
    </source>
</reference>
<evidence type="ECO:0000313" key="2">
    <source>
        <dbReference type="Proteomes" id="UP000187735"/>
    </source>
</evidence>
<protein>
    <submittedName>
        <fullName evidence="1">Uncharacterized protein</fullName>
    </submittedName>
</protein>
<organism evidence="1 2">
    <name type="scientific">Fuerstiella marisgermanici</name>
    <dbReference type="NCBI Taxonomy" id="1891926"/>
    <lineage>
        <taxon>Bacteria</taxon>
        <taxon>Pseudomonadati</taxon>
        <taxon>Planctomycetota</taxon>
        <taxon>Planctomycetia</taxon>
        <taxon>Planctomycetales</taxon>
        <taxon>Planctomycetaceae</taxon>
        <taxon>Fuerstiella</taxon>
    </lineage>
</organism>
<accession>A0A1P8W8S6</accession>
<sequence>MKSRERISVCRNRNCLRVAELLNNLFAGITLYGVAKQTLSSLACIAVKTHFSWDISANARQEGDDRGLASPVRRLAISDLPTVAVLATDELV</sequence>
<dbReference type="EMBL" id="CP017641">
    <property type="protein sequence ID" value="APZ90459.1"/>
    <property type="molecule type" value="Genomic_DNA"/>
</dbReference>
<proteinExistence type="predicted"/>